<comment type="caution">
    <text evidence="2">The sequence shown here is derived from an EMBL/GenBank/DDBJ whole genome shotgun (WGS) entry which is preliminary data.</text>
</comment>
<evidence type="ECO:0000256" key="1">
    <source>
        <dbReference type="SAM" id="MobiDB-lite"/>
    </source>
</evidence>
<proteinExistence type="predicted"/>
<dbReference type="KEGG" id="cpip:CJF12_13890"/>
<evidence type="ECO:0000313" key="3">
    <source>
        <dbReference type="Proteomes" id="UP000028709"/>
    </source>
</evidence>
<sequence length="76" mass="8315">MKLKLILSGIALTALLVACTERNDEESAGQQSQNLKTEMRKSGTKATSDTLKTPESRDDTPATNETIDPTKPDRPR</sequence>
<dbReference type="Proteomes" id="UP000028709">
    <property type="component" value="Unassembled WGS sequence"/>
</dbReference>
<evidence type="ECO:0000313" key="2">
    <source>
        <dbReference type="EMBL" id="KFF13235.1"/>
    </source>
</evidence>
<gene>
    <name evidence="2" type="ORF">IQ37_19245</name>
</gene>
<dbReference type="EMBL" id="JPRJ01000068">
    <property type="protein sequence ID" value="KFF13235.1"/>
    <property type="molecule type" value="Genomic_DNA"/>
</dbReference>
<feature type="region of interest" description="Disordered" evidence="1">
    <location>
        <begin position="23"/>
        <end position="76"/>
    </location>
</feature>
<reference evidence="2 3" key="1">
    <citation type="submission" date="2014-07" db="EMBL/GenBank/DDBJ databases">
        <title>Genome of Chryseobacterium piperi CTM.</title>
        <authorList>
            <person name="Pipes S.E."/>
            <person name="Stropko S.J."/>
            <person name="Newman J.D."/>
        </authorList>
    </citation>
    <scope>NUCLEOTIDE SEQUENCE [LARGE SCALE GENOMIC DNA]</scope>
    <source>
        <strain evidence="2 3">CTM</strain>
    </source>
</reference>
<protein>
    <recommendedName>
        <fullName evidence="4">Lipoprotein</fullName>
    </recommendedName>
</protein>
<dbReference type="RefSeq" id="WP_034688105.1">
    <property type="nucleotide sequence ID" value="NZ_CP023049.2"/>
</dbReference>
<accession>A0A086A971</accession>
<evidence type="ECO:0008006" key="4">
    <source>
        <dbReference type="Google" id="ProtNLM"/>
    </source>
</evidence>
<organism evidence="2 3">
    <name type="scientific">Chryseobacterium piperi</name>
    <dbReference type="NCBI Taxonomy" id="558152"/>
    <lineage>
        <taxon>Bacteria</taxon>
        <taxon>Pseudomonadati</taxon>
        <taxon>Bacteroidota</taxon>
        <taxon>Flavobacteriia</taxon>
        <taxon>Flavobacteriales</taxon>
        <taxon>Weeksellaceae</taxon>
        <taxon>Chryseobacterium group</taxon>
        <taxon>Chryseobacterium</taxon>
    </lineage>
</organism>
<name>A0A086A971_9FLAO</name>
<dbReference type="OrthoDB" id="1274647at2"/>
<keyword evidence="3" id="KW-1185">Reference proteome</keyword>
<dbReference type="AlphaFoldDB" id="A0A086A971"/>
<dbReference type="STRING" id="558152.IQ37_19245"/>
<dbReference type="PROSITE" id="PS51257">
    <property type="entry name" value="PROKAR_LIPOPROTEIN"/>
    <property type="match status" value="1"/>
</dbReference>